<dbReference type="RefSeq" id="WP_039775487.1">
    <property type="nucleotide sequence ID" value="NZ_CAURQM010000026.1"/>
</dbReference>
<accession>A0AAE4G2Y4</accession>
<dbReference type="Gene3D" id="3.40.50.620">
    <property type="entry name" value="HUPs"/>
    <property type="match status" value="1"/>
</dbReference>
<dbReference type="Proteomes" id="UP001180729">
    <property type="component" value="Unassembled WGS sequence"/>
</dbReference>
<name>A0AAE4G2Y4_9ACTO</name>
<reference evidence="1" key="1">
    <citation type="submission" date="2022-06" db="EMBL/GenBank/DDBJ databases">
        <title>Draft Genome Sequences of Three Actinomyces oris Strains, Isolated from Healthy Human Feces.</title>
        <authorList>
            <person name="Ye Y."/>
            <person name="Liu C."/>
            <person name="Zhao J."/>
            <person name="Xu J."/>
            <person name="Huang H."/>
            <person name="Wang B."/>
            <person name="Wei J."/>
            <person name="Jing X."/>
        </authorList>
    </citation>
    <scope>NUCLEOTIDE SEQUENCE</scope>
    <source>
        <strain evidence="1">CNGBCC1803368</strain>
    </source>
</reference>
<evidence type="ECO:0000313" key="2">
    <source>
        <dbReference type="Proteomes" id="UP001180729"/>
    </source>
</evidence>
<organism evidence="1 2">
    <name type="scientific">Actinomyces oris</name>
    <dbReference type="NCBI Taxonomy" id="544580"/>
    <lineage>
        <taxon>Bacteria</taxon>
        <taxon>Bacillati</taxon>
        <taxon>Actinomycetota</taxon>
        <taxon>Actinomycetes</taxon>
        <taxon>Actinomycetales</taxon>
        <taxon>Actinomycetaceae</taxon>
        <taxon>Actinomyces</taxon>
    </lineage>
</organism>
<proteinExistence type="predicted"/>
<comment type="caution">
    <text evidence="1">The sequence shown here is derived from an EMBL/GenBank/DDBJ whole genome shotgun (WGS) entry which is preliminary data.</text>
</comment>
<sequence length="236" mass="26516">MGEYAGSDAQLVMFTGGRDSTLAACSLMLRGIPVHLYTANSGCSLHRDVLEVRVREMRSRFGGLVLRHVKQDISGSFRSLAIADLEQDILTYRKNLVLLGEKIAIHCHVIDYCKRNDITIVNDGIAVYQKEFPEQRSVAKDYFVEFMKGYGITYESPIYDWAQSSDDVKYKLLQLGLSTKSLEGLSVFADSFTTPSDEVVLQYLRDKERKAVDIIDFLQGSKVNSSTSLEGSRYAK</sequence>
<protein>
    <submittedName>
        <fullName evidence="1">Uncharacterized protein</fullName>
    </submittedName>
</protein>
<dbReference type="SUPFAM" id="SSF52402">
    <property type="entry name" value="Adenine nucleotide alpha hydrolases-like"/>
    <property type="match status" value="1"/>
</dbReference>
<evidence type="ECO:0000313" key="1">
    <source>
        <dbReference type="EMBL" id="MDT0249627.1"/>
    </source>
</evidence>
<dbReference type="AlphaFoldDB" id="A0AAE4G2Y4"/>
<gene>
    <name evidence="1" type="ORF">RMW62_11090</name>
</gene>
<dbReference type="InterPro" id="IPR014729">
    <property type="entry name" value="Rossmann-like_a/b/a_fold"/>
</dbReference>
<dbReference type="EMBL" id="JAMZMH010000014">
    <property type="protein sequence ID" value="MDT0249627.1"/>
    <property type="molecule type" value="Genomic_DNA"/>
</dbReference>